<keyword evidence="13" id="KW-1185">Reference proteome</keyword>
<dbReference type="eggNOG" id="KOG0605">
    <property type="taxonomic scope" value="Eukaryota"/>
</dbReference>
<feature type="compositionally biased region" description="Polar residues" evidence="10">
    <location>
        <begin position="753"/>
        <end position="766"/>
    </location>
</feature>
<dbReference type="SMART" id="SM00220">
    <property type="entry name" value="S_TKc"/>
    <property type="match status" value="1"/>
</dbReference>
<feature type="compositionally biased region" description="Low complexity" evidence="10">
    <location>
        <begin position="172"/>
        <end position="199"/>
    </location>
</feature>
<evidence type="ECO:0000259" key="11">
    <source>
        <dbReference type="PROSITE" id="PS50011"/>
    </source>
</evidence>
<feature type="region of interest" description="Disordered" evidence="10">
    <location>
        <begin position="1"/>
        <end position="242"/>
    </location>
</feature>
<keyword evidence="5" id="KW-0547">Nucleotide-binding</keyword>
<feature type="compositionally biased region" description="Polar residues" evidence="10">
    <location>
        <begin position="154"/>
        <end position="166"/>
    </location>
</feature>
<feature type="compositionally biased region" description="Low complexity" evidence="10">
    <location>
        <begin position="1721"/>
        <end position="1735"/>
    </location>
</feature>
<dbReference type="FunFam" id="1.10.510.10:FF:000340">
    <property type="entry name" value="Serine threonine protein kinase"/>
    <property type="match status" value="1"/>
</dbReference>
<evidence type="ECO:0000256" key="9">
    <source>
        <dbReference type="ARBA" id="ARBA00048679"/>
    </source>
</evidence>
<keyword evidence="7" id="KW-0067">ATP-binding</keyword>
<evidence type="ECO:0000256" key="10">
    <source>
        <dbReference type="SAM" id="MobiDB-lite"/>
    </source>
</evidence>
<reference evidence="12 13" key="1">
    <citation type="journal article" date="2012" name="Eukaryot. Cell">
        <title>Genome sequence of the Trichosporon asahii environmental strain CBS 8904.</title>
        <authorList>
            <person name="Yang R.Y."/>
            <person name="Li H.T."/>
            <person name="Zhu H."/>
            <person name="Zhou G.P."/>
            <person name="Wang M."/>
            <person name="Wang L."/>
        </authorList>
    </citation>
    <scope>NUCLEOTIDE SEQUENCE [LARGE SCALE GENOMIC DNA]</scope>
    <source>
        <strain evidence="12 13">CBS 8904</strain>
    </source>
</reference>
<sequence>MSGVFHLDEDREREPASSTTAPSPSSRRSSPPHQSQPSTVRTSAASPPALQVPASGLPQSQPFGRKSAAFATTPSFSSPLAQAVTVASHTDSSSSSASSTECSPHPSDDEGSIASGAASAIESPLLTTSGGRPSGPPDPAPPRRSYSRPPSPSQTRQGTTPGSSLKSRVRRSGSMSLSSGSAIASRGSPPTSANNPSSSRRVDMWSDVASQKSHHSSMSGSSGRGTASETGGGGSSPLAFGSPELEATVDLLTVPPPIAVVSPTPSRSRDSNILGLGWASGWGNPNAAPSVSKGKGKSKDSSRPASPKKEAEVTAPGPSSDAASTRIRIYAIVFRRLALSSSASLISPLDPLPSPWSETPGSLAGVVAEHGSGTSLSRSVTGASIRLNRVPTSVRLAADLIKTQSTPPPHHNSSDSSTSVPTPNPSPAETDKGISGLPPRKLALPASASLPPGALNAALSSSPSASSRWNSLDATTDASSFSSMSSPTSAAPHHASPSSAGVSPTTPAHASQGSRASTLEAMLSRRSSPVAVLSPSSATGSSSMAEEASSAGLGSSPTNHLDGVGPSRLRAASEKGGLTMDLAGVSAIGDAASHANLIMQSRQAKMQRWRPRGRRESSAADSRWFTCKPSQRLWAVDSPGPRHRPHAEHREVPHSHSSHLGIDSFQPKFGSVRMEKQVSATGSVASIEWVDWYDEYKAYKAEKIRAEAQAASERQWSQPVSPIVGPSYLEETTLDPSASTATLTVAAEPPPTSYAQKGEPTQQQESGMHRRRSLSLRSAISAMDQKRSPNPKRSGLLDRPRQTSGGSTRSASGDTHLSLRRKKNLVSKMEGWWNAVKSNFSADAEIDTQPSSGPSAYSHPRVPSAPQSRRGSDKSSSTFLVSSLHPPEPVRRSSSTSMRSVRPSTSHMDLPRGEVSAAGGGSGIAPASAVEPIVPVAPLAEPAPAVVHKAGIKQIERHAIGLETRRNQPSLRLDLEPNHLVLSGSRHRGSSYMSGSNDSRGSTMPSGSVAISHTANSRSSSYGFGQSLSASSQWEQSPSPLLPALSTRETKDDKPVAPGADLTVASVRRHVKQRLNAAKEQCDSTLKKIIGTITIYVDQRMTATEDIEDPRQDYFDTFADSPSLDPADSEDDWNIPPIGGSNRRGSMSMSTSAIISSPSRRMNALSSVPSSPRKSMSRRRPSIVPRREHRGLSADQPSACSSRSTSRSRSPMPHMRGSGHAHQGFDGPADADRLFLTSLQDLIVLATDVLDLTVDSLISRPSACVEIVRKIQGTGQAWDEHEDWPGRAWYVDILMAVARLARVLEWWEAEKGFWNFDEDADEPLSLLLRPTRDIPQFELEPGRSDFEPPQVFSAASTDIEQDLSQSATTVTLAHSQAIGSPAMSAVDAKERANLDDTTQAIEDLRILAEEAQMVNIVMELSLQGEEIIYVNDAIYEVIGNTVELRFRFEAHKVDGSPDEREPGPSYMELEGVGMLIRENNEPSHTMWVMKPVTATQVEKITDAVFPRDGVISTESVLCRICEREIVVWFFEKHNETCDAVHRLDAEIDQANECLCELVRTVNKLKADLTVNDLRPASAVRPIVFYQIPESISSESEPEDAQGVDGTKVDVAQLQAVIDILLAAKKIETPSVLDSEVDMPFNLQRYISAESEEKLLRITRWQKPPTTDSGLARLFTLIEEQLRQKQKAVARMQSTIRYSEKIRHEWEDKINQMITDSEDASGSDSGSDALDASAGSTEVAANTPQEAPGLRAPAVRLPITQGHPQRVAQDVPTQRLAKAGAAPIAPSVLQDSQSEEDLRSTNSPGEAASSATDRPSTPQHMSNLTRLRREGLSGSPDASRSRSRPLERGDQRGHTRRVSSVRAIREGPVSPYLAASGSTIATKAPAPSIKDFEIIKPISRGAFGSVYLAKKVATGDYYAIKALKKSDMIAKNQITNVKAERTILMNQASSPYVVKLYFSFQSKEYLYLVMEYLNGGDCATLVKTLGALPLDWARNYIGELVLGLEYLHGRNVAHRDIKPDNMLIDSHGHLKLTDFGLSKMGLLNRQIGGPRPPYLRGTSLRTVVTTRSSMSSNDSPLLSPETIPVPSASQSGVSYFPQLADSPSADDSSGSESNGPIPRHMRHRSSAKGSSDAGTNSGAEPPRFVGTPDYLAPESILGGSTDDRMVDWWAVGVVLYEFLYGVPPFHAESPEKVFDNVVSRRINWHEDEVDIPPDAHDLMDRLMCSNPAQRLGARGADEVKAHCFFEGIDFATLTSTEAVFVPNAADPESTDYFDPRGANTLPDQEHSAVLPPLATPPAVDPPLNSDPALATDQPEQADDFGAFNFKNLPVLKQANDDVIRRIRSDSIAALGQPAEVKDRLRGHHVGRKASTRGRGPPSPSTSTSSAASTPSRAELNALERVKLMDHDSLRHHPSNRFRAGSGSSASDWSSNMEAWTHPRRPNTEEGQLVPAANPSHPAGKSLVVLVAEDNPISQMTLLSRLGCRCVCVQDGPEALAAAMGSISGENVAFNDQHQPEHTHLLCDTTQTVLKGRAPSVPRQSRLFT</sequence>
<evidence type="ECO:0000256" key="1">
    <source>
        <dbReference type="ARBA" id="ARBA00012513"/>
    </source>
</evidence>
<organism evidence="12 13">
    <name type="scientific">Trichosporon asahii var. asahii (strain CBS 8904)</name>
    <name type="common">Yeast</name>
    <dbReference type="NCBI Taxonomy" id="1220162"/>
    <lineage>
        <taxon>Eukaryota</taxon>
        <taxon>Fungi</taxon>
        <taxon>Dikarya</taxon>
        <taxon>Basidiomycota</taxon>
        <taxon>Agaricomycotina</taxon>
        <taxon>Tremellomycetes</taxon>
        <taxon>Trichosporonales</taxon>
        <taxon>Trichosporonaceae</taxon>
        <taxon>Trichosporon</taxon>
    </lineage>
</organism>
<feature type="compositionally biased region" description="Low complexity" evidence="10">
    <location>
        <begin position="2064"/>
        <end position="2079"/>
    </location>
</feature>
<dbReference type="PANTHER" id="PTHR24356">
    <property type="entry name" value="SERINE/THREONINE-PROTEIN KINASE"/>
    <property type="match status" value="1"/>
</dbReference>
<feature type="region of interest" description="Disordered" evidence="10">
    <location>
        <begin position="477"/>
        <end position="569"/>
    </location>
</feature>
<feature type="compositionally biased region" description="Basic and acidic residues" evidence="10">
    <location>
        <begin position="1843"/>
        <end position="1852"/>
    </location>
</feature>
<dbReference type="OMA" id="WHENEIG"/>
<feature type="region of interest" description="Disordered" evidence="10">
    <location>
        <begin position="1715"/>
        <end position="1749"/>
    </location>
</feature>
<feature type="region of interest" description="Disordered" evidence="10">
    <location>
        <begin position="1118"/>
        <end position="1224"/>
    </location>
</feature>
<evidence type="ECO:0000256" key="4">
    <source>
        <dbReference type="ARBA" id="ARBA00022679"/>
    </source>
</evidence>
<feature type="compositionally biased region" description="Polar residues" evidence="10">
    <location>
        <begin position="501"/>
        <end position="517"/>
    </location>
</feature>
<dbReference type="PANTHER" id="PTHR24356:SF1">
    <property type="entry name" value="SERINE_THREONINE-PROTEIN KINASE GREATWALL"/>
    <property type="match status" value="1"/>
</dbReference>
<evidence type="ECO:0000256" key="2">
    <source>
        <dbReference type="ARBA" id="ARBA00022527"/>
    </source>
</evidence>
<feature type="compositionally biased region" description="Low complexity" evidence="10">
    <location>
        <begin position="892"/>
        <end position="906"/>
    </location>
</feature>
<feature type="compositionally biased region" description="Low complexity" evidence="10">
    <location>
        <begin position="87"/>
        <end position="105"/>
    </location>
</feature>
<comment type="catalytic activity">
    <reaction evidence="9">
        <text>L-seryl-[protein] + ATP = O-phospho-L-seryl-[protein] + ADP + H(+)</text>
        <dbReference type="Rhea" id="RHEA:17989"/>
        <dbReference type="Rhea" id="RHEA-COMP:9863"/>
        <dbReference type="Rhea" id="RHEA-COMP:11604"/>
        <dbReference type="ChEBI" id="CHEBI:15378"/>
        <dbReference type="ChEBI" id="CHEBI:29999"/>
        <dbReference type="ChEBI" id="CHEBI:30616"/>
        <dbReference type="ChEBI" id="CHEBI:83421"/>
        <dbReference type="ChEBI" id="CHEBI:456216"/>
        <dbReference type="EC" id="2.7.11.1"/>
    </reaction>
</comment>
<feature type="region of interest" description="Disordered" evidence="10">
    <location>
        <begin position="2352"/>
        <end position="2391"/>
    </location>
</feature>
<dbReference type="OrthoDB" id="162894at2759"/>
<keyword evidence="2" id="KW-0723">Serine/threonine-protein kinase</keyword>
<dbReference type="InterPro" id="IPR011009">
    <property type="entry name" value="Kinase-like_dom_sf"/>
</dbReference>
<accession>K1VU09</accession>
<feature type="compositionally biased region" description="Low complexity" evidence="10">
    <location>
        <begin position="2100"/>
        <end position="2112"/>
    </location>
</feature>
<feature type="compositionally biased region" description="Low complexity" evidence="10">
    <location>
        <begin position="524"/>
        <end position="557"/>
    </location>
</feature>
<feature type="region of interest" description="Disordered" evidence="10">
    <location>
        <begin position="982"/>
        <end position="1059"/>
    </location>
</feature>
<feature type="compositionally biased region" description="Low complexity" evidence="10">
    <location>
        <begin position="1201"/>
        <end position="1210"/>
    </location>
</feature>
<dbReference type="GO" id="GO:0005737">
    <property type="term" value="C:cytoplasm"/>
    <property type="evidence" value="ECO:0007669"/>
    <property type="project" value="TreeGrafter"/>
</dbReference>
<feature type="region of interest" description="Disordered" evidence="10">
    <location>
        <begin position="602"/>
        <end position="622"/>
    </location>
</feature>
<feature type="compositionally biased region" description="Low complexity" evidence="10">
    <location>
        <begin position="112"/>
        <end position="123"/>
    </location>
</feature>
<feature type="region of interest" description="Disordered" evidence="10">
    <location>
        <begin position="403"/>
        <end position="448"/>
    </location>
</feature>
<protein>
    <recommendedName>
        <fullName evidence="1">non-specific serine/threonine protein kinase</fullName>
        <ecNumber evidence="1">2.7.11.1</ecNumber>
    </recommendedName>
</protein>
<feature type="region of interest" description="Disordered" evidence="10">
    <location>
        <begin position="1762"/>
        <end position="1859"/>
    </location>
</feature>
<dbReference type="GO" id="GO:0004674">
    <property type="term" value="F:protein serine/threonine kinase activity"/>
    <property type="evidence" value="ECO:0007669"/>
    <property type="project" value="UniProtKB-KW"/>
</dbReference>
<feature type="region of interest" description="Disordered" evidence="10">
    <location>
        <begin position="2064"/>
        <end position="2083"/>
    </location>
</feature>
<evidence type="ECO:0000256" key="3">
    <source>
        <dbReference type="ARBA" id="ARBA00022553"/>
    </source>
</evidence>
<feature type="compositionally biased region" description="Polar residues" evidence="10">
    <location>
        <begin position="802"/>
        <end position="815"/>
    </location>
</feature>
<evidence type="ECO:0000313" key="12">
    <source>
        <dbReference type="EMBL" id="EKD00163.1"/>
    </source>
</evidence>
<feature type="compositionally biased region" description="Low complexity" evidence="10">
    <location>
        <begin position="67"/>
        <end position="79"/>
    </location>
</feature>
<dbReference type="HOGENOM" id="CLU_000805_0_0_1"/>
<feature type="domain" description="Protein kinase" evidence="11">
    <location>
        <begin position="1891"/>
        <end position="2244"/>
    </location>
</feature>
<dbReference type="CDD" id="cd05611">
    <property type="entry name" value="STKc_Rim15_like"/>
    <property type="match status" value="1"/>
</dbReference>
<dbReference type="Proteomes" id="UP000006757">
    <property type="component" value="Unassembled WGS sequence"/>
</dbReference>
<keyword evidence="3" id="KW-0597">Phosphoprotein</keyword>
<feature type="compositionally biased region" description="Basic residues" evidence="10">
    <location>
        <begin position="2359"/>
        <end position="2370"/>
    </location>
</feature>
<dbReference type="InterPro" id="IPR000719">
    <property type="entry name" value="Prot_kinase_dom"/>
</dbReference>
<evidence type="ECO:0000256" key="7">
    <source>
        <dbReference type="ARBA" id="ARBA00022840"/>
    </source>
</evidence>
<feature type="compositionally biased region" description="Low complexity" evidence="10">
    <location>
        <begin position="437"/>
        <end position="448"/>
    </location>
</feature>
<dbReference type="GO" id="GO:0035556">
    <property type="term" value="P:intracellular signal transduction"/>
    <property type="evidence" value="ECO:0007669"/>
    <property type="project" value="TreeGrafter"/>
</dbReference>
<feature type="compositionally biased region" description="Basic and acidic residues" evidence="10">
    <location>
        <begin position="1"/>
        <end position="15"/>
    </location>
</feature>
<dbReference type="InterPro" id="IPR050236">
    <property type="entry name" value="Ser_Thr_kinase_AGC"/>
</dbReference>
<feature type="region of interest" description="Disordered" evidence="10">
    <location>
        <begin position="748"/>
        <end position="819"/>
    </location>
</feature>
<feature type="region of interest" description="Disordered" evidence="10">
    <location>
        <begin position="2093"/>
        <end position="2146"/>
    </location>
</feature>
<gene>
    <name evidence="12" type="ORF">A1Q2_05506</name>
</gene>
<evidence type="ECO:0000256" key="5">
    <source>
        <dbReference type="ARBA" id="ARBA00022741"/>
    </source>
</evidence>
<dbReference type="EC" id="2.7.11.1" evidence="1"/>
<feature type="compositionally biased region" description="Low complexity" evidence="10">
    <location>
        <begin position="2418"/>
        <end position="2429"/>
    </location>
</feature>
<feature type="compositionally biased region" description="Polar residues" evidence="10">
    <location>
        <begin position="865"/>
        <end position="881"/>
    </location>
</feature>
<feature type="compositionally biased region" description="Polar residues" evidence="10">
    <location>
        <begin position="991"/>
        <end position="1039"/>
    </location>
</feature>
<feature type="compositionally biased region" description="Low complexity" evidence="10">
    <location>
        <begin position="216"/>
        <end position="229"/>
    </location>
</feature>
<feature type="region of interest" description="Disordered" evidence="10">
    <location>
        <begin position="2404"/>
        <end position="2431"/>
    </location>
</feature>
<feature type="compositionally biased region" description="Basic and acidic residues" evidence="10">
    <location>
        <begin position="297"/>
        <end position="312"/>
    </location>
</feature>
<dbReference type="STRING" id="1220162.K1VU09"/>
<dbReference type="EMBL" id="AMBO01000346">
    <property type="protein sequence ID" value="EKD00163.1"/>
    <property type="molecule type" value="Genomic_DNA"/>
</dbReference>
<feature type="compositionally biased region" description="Low complexity" evidence="10">
    <location>
        <begin position="477"/>
        <end position="500"/>
    </location>
</feature>
<comment type="caution">
    <text evidence="12">The sequence shown here is derived from an EMBL/GenBank/DDBJ whole genome shotgun (WGS) entry which is preliminary data.</text>
</comment>
<dbReference type="PROSITE" id="PS50011">
    <property type="entry name" value="PROTEIN_KINASE_DOM"/>
    <property type="match status" value="1"/>
</dbReference>
<feature type="compositionally biased region" description="Low complexity" evidence="10">
    <location>
        <begin position="16"/>
        <end position="38"/>
    </location>
</feature>
<comment type="catalytic activity">
    <reaction evidence="8">
        <text>L-threonyl-[protein] + ATP = O-phospho-L-threonyl-[protein] + ADP + H(+)</text>
        <dbReference type="Rhea" id="RHEA:46608"/>
        <dbReference type="Rhea" id="RHEA-COMP:11060"/>
        <dbReference type="Rhea" id="RHEA-COMP:11605"/>
        <dbReference type="ChEBI" id="CHEBI:15378"/>
        <dbReference type="ChEBI" id="CHEBI:30013"/>
        <dbReference type="ChEBI" id="CHEBI:30616"/>
        <dbReference type="ChEBI" id="CHEBI:61977"/>
        <dbReference type="ChEBI" id="CHEBI:456216"/>
        <dbReference type="EC" id="2.7.11.1"/>
    </reaction>
</comment>
<dbReference type="Pfam" id="PF00069">
    <property type="entry name" value="Pkinase"/>
    <property type="match status" value="2"/>
</dbReference>
<feature type="compositionally biased region" description="Polar residues" evidence="10">
    <location>
        <begin position="2126"/>
        <end position="2137"/>
    </location>
</feature>
<feature type="region of interest" description="Disordered" evidence="10">
    <location>
        <begin position="845"/>
        <end position="923"/>
    </location>
</feature>
<feature type="region of interest" description="Disordered" evidence="10">
    <location>
        <begin position="2268"/>
        <end position="2313"/>
    </location>
</feature>
<dbReference type="GO" id="GO:0005634">
    <property type="term" value="C:nucleus"/>
    <property type="evidence" value="ECO:0007669"/>
    <property type="project" value="TreeGrafter"/>
</dbReference>
<feature type="compositionally biased region" description="Low complexity" evidence="10">
    <location>
        <begin position="1139"/>
        <end position="1159"/>
    </location>
</feature>
<evidence type="ECO:0000256" key="6">
    <source>
        <dbReference type="ARBA" id="ARBA00022777"/>
    </source>
</evidence>
<dbReference type="GO" id="GO:0005524">
    <property type="term" value="F:ATP binding"/>
    <property type="evidence" value="ECO:0007669"/>
    <property type="project" value="UniProtKB-KW"/>
</dbReference>
<dbReference type="GO" id="GO:1901992">
    <property type="term" value="P:positive regulation of mitotic cell cycle phase transition"/>
    <property type="evidence" value="ECO:0007669"/>
    <property type="project" value="UniProtKB-ARBA"/>
</dbReference>
<feature type="compositionally biased region" description="Polar residues" evidence="10">
    <location>
        <begin position="1799"/>
        <end position="1824"/>
    </location>
</feature>
<keyword evidence="6" id="KW-0418">Kinase</keyword>
<dbReference type="Gene3D" id="1.10.510.10">
    <property type="entry name" value="Transferase(Phosphotransferase) domain 1"/>
    <property type="match status" value="2"/>
</dbReference>
<proteinExistence type="predicted"/>
<feature type="compositionally biased region" description="Low complexity" evidence="10">
    <location>
        <begin position="2371"/>
        <end position="2391"/>
    </location>
</feature>
<dbReference type="FunFam" id="3.30.200.20:FF:001008">
    <property type="entry name" value="Serine/threonine-protein kinase cek1"/>
    <property type="match status" value="1"/>
</dbReference>
<feature type="region of interest" description="Disordered" evidence="10">
    <location>
        <begin position="635"/>
        <end position="660"/>
    </location>
</feature>
<keyword evidence="4" id="KW-0808">Transferase</keyword>
<evidence type="ECO:0000256" key="8">
    <source>
        <dbReference type="ARBA" id="ARBA00047899"/>
    </source>
</evidence>
<dbReference type="SUPFAM" id="SSF56112">
    <property type="entry name" value="Protein kinase-like (PK-like)"/>
    <property type="match status" value="1"/>
</dbReference>
<feature type="region of interest" description="Disordered" evidence="10">
    <location>
        <begin position="256"/>
        <end position="321"/>
    </location>
</feature>
<dbReference type="InterPro" id="IPR008271">
    <property type="entry name" value="Ser/Thr_kinase_AS"/>
</dbReference>
<dbReference type="InParanoid" id="K1VU09"/>
<name>K1VU09_TRIAC</name>
<evidence type="ECO:0000313" key="13">
    <source>
        <dbReference type="Proteomes" id="UP000006757"/>
    </source>
</evidence>
<dbReference type="PROSITE" id="PS00108">
    <property type="entry name" value="PROTEIN_KINASE_ST"/>
    <property type="match status" value="1"/>
</dbReference>
<dbReference type="Gene3D" id="3.30.200.20">
    <property type="entry name" value="Phosphorylase Kinase, domain 1"/>
    <property type="match status" value="2"/>
</dbReference>